<evidence type="ECO:0000313" key="2">
    <source>
        <dbReference type="EMBL" id="XCD17320.1"/>
    </source>
</evidence>
<organism evidence="2">
    <name type="scientific">Vibrio chaetopteri</name>
    <dbReference type="NCBI Taxonomy" id="3016528"/>
    <lineage>
        <taxon>Bacteria</taxon>
        <taxon>Pseudomonadati</taxon>
        <taxon>Pseudomonadota</taxon>
        <taxon>Gammaproteobacteria</taxon>
        <taxon>Vibrionales</taxon>
        <taxon>Vibrionaceae</taxon>
        <taxon>Vibrio</taxon>
    </lineage>
</organism>
<dbReference type="EMBL" id="CP115920">
    <property type="protein sequence ID" value="XCD17320.1"/>
    <property type="molecule type" value="Genomic_DNA"/>
</dbReference>
<dbReference type="KEGG" id="vck:PG915_07295"/>
<dbReference type="Gene3D" id="3.40.50.150">
    <property type="entry name" value="Vaccinia Virus protein VP39"/>
    <property type="match status" value="1"/>
</dbReference>
<accession>A0AAU8BLZ7</accession>
<dbReference type="CDD" id="cd02440">
    <property type="entry name" value="AdoMet_MTases"/>
    <property type="match status" value="1"/>
</dbReference>
<dbReference type="PANTHER" id="PTHR43861">
    <property type="entry name" value="TRANS-ACONITATE 2-METHYLTRANSFERASE-RELATED"/>
    <property type="match status" value="1"/>
</dbReference>
<feature type="domain" description="Methyltransferase type 11" evidence="1">
    <location>
        <begin position="46"/>
        <end position="144"/>
    </location>
</feature>
<dbReference type="RefSeq" id="WP_353498515.1">
    <property type="nucleotide sequence ID" value="NZ_CP115920.1"/>
</dbReference>
<dbReference type="AlphaFoldDB" id="A0AAU8BLZ7"/>
<gene>
    <name evidence="2" type="ORF">PG915_07295</name>
</gene>
<name>A0AAU8BLZ7_9VIBR</name>
<evidence type="ECO:0000259" key="1">
    <source>
        <dbReference type="Pfam" id="PF08241"/>
    </source>
</evidence>
<protein>
    <submittedName>
        <fullName evidence="2">Class I SAM-dependent methyltransferase</fullName>
        <ecNumber evidence="2">2.1.1.-</ecNumber>
    </submittedName>
</protein>
<reference evidence="2" key="1">
    <citation type="submission" date="2023-01" db="EMBL/GenBank/DDBJ databases">
        <title>Vibrio sp. CB1-14 genome sequencing.</title>
        <authorList>
            <person name="Otstavnykh N."/>
            <person name="Isaeva M."/>
            <person name="Meleshko D."/>
        </authorList>
    </citation>
    <scope>NUCLEOTIDE SEQUENCE</scope>
    <source>
        <strain evidence="2">CB1-14</strain>
    </source>
</reference>
<sequence length="263" mass="29111">MDALIAQYTDADEHSRLTRQYITQLEYDTTMHLLSDYLGKGKQVSELGAATGRYSLEFASQGCHVTAVELVPDQVRLLKENALKQGLALDIHEGNACHVPFIEDESQDLCVILGPLYHLKTAHERQQAIQEAKRILKPGGVLAIAYISKFFVAGLFAQRFPHLITPEILGELHSKGTVSNQEADGFFNVGYFASPAEMESLVKGADFQVTAHASTDGFNRYLDQGVNRFTPTQYQSWLNYHLATCQEPSLLGASNHGLVIAEK</sequence>
<dbReference type="PANTHER" id="PTHR43861:SF1">
    <property type="entry name" value="TRANS-ACONITATE 2-METHYLTRANSFERASE"/>
    <property type="match status" value="1"/>
</dbReference>
<dbReference type="InterPro" id="IPR013216">
    <property type="entry name" value="Methyltransf_11"/>
</dbReference>
<dbReference type="InterPro" id="IPR029063">
    <property type="entry name" value="SAM-dependent_MTases_sf"/>
</dbReference>
<dbReference type="GO" id="GO:0008757">
    <property type="term" value="F:S-adenosylmethionine-dependent methyltransferase activity"/>
    <property type="evidence" value="ECO:0007669"/>
    <property type="project" value="InterPro"/>
</dbReference>
<proteinExistence type="predicted"/>
<dbReference type="SUPFAM" id="SSF53335">
    <property type="entry name" value="S-adenosyl-L-methionine-dependent methyltransferases"/>
    <property type="match status" value="1"/>
</dbReference>
<dbReference type="GO" id="GO:0032259">
    <property type="term" value="P:methylation"/>
    <property type="evidence" value="ECO:0007669"/>
    <property type="project" value="UniProtKB-KW"/>
</dbReference>
<keyword evidence="2" id="KW-0808">Transferase</keyword>
<dbReference type="EC" id="2.1.1.-" evidence="2"/>
<keyword evidence="2" id="KW-0489">Methyltransferase</keyword>
<dbReference type="Pfam" id="PF08241">
    <property type="entry name" value="Methyltransf_11"/>
    <property type="match status" value="1"/>
</dbReference>